<reference evidence="7 8" key="1">
    <citation type="submission" date="2016-11" db="EMBL/GenBank/DDBJ databases">
        <title>Tenacibaculum sp. LPB0136, isolated from marine environment.</title>
        <authorList>
            <person name="Kim E."/>
            <person name="Yi H."/>
        </authorList>
    </citation>
    <scope>NUCLEOTIDE SEQUENCE [LARGE SCALE GENOMIC DNA]</scope>
    <source>
        <strain evidence="7 8">LPB0136</strain>
    </source>
</reference>
<dbReference type="EMBL" id="CP018155">
    <property type="protein sequence ID" value="APG65215.1"/>
    <property type="molecule type" value="Genomic_DNA"/>
</dbReference>
<dbReference type="Gene3D" id="2.40.10.340">
    <property type="entry name" value="Rod shape-determining protein MreC, domain 1"/>
    <property type="match status" value="1"/>
</dbReference>
<dbReference type="PANTHER" id="PTHR34138">
    <property type="entry name" value="CELL SHAPE-DETERMINING PROTEIN MREC"/>
    <property type="match status" value="1"/>
</dbReference>
<dbReference type="Pfam" id="PF04085">
    <property type="entry name" value="MreC"/>
    <property type="match status" value="1"/>
</dbReference>
<dbReference type="Gene3D" id="2.40.10.350">
    <property type="entry name" value="Rod shape-determining protein MreC, domain 2"/>
    <property type="match status" value="1"/>
</dbReference>
<evidence type="ECO:0000313" key="7">
    <source>
        <dbReference type="EMBL" id="APG65215.1"/>
    </source>
</evidence>
<keyword evidence="5" id="KW-1133">Transmembrane helix</keyword>
<evidence type="ECO:0000256" key="5">
    <source>
        <dbReference type="SAM" id="Phobius"/>
    </source>
</evidence>
<feature type="transmembrane region" description="Helical" evidence="5">
    <location>
        <begin position="12"/>
        <end position="29"/>
    </location>
</feature>
<keyword evidence="8" id="KW-1185">Reference proteome</keyword>
<protein>
    <recommendedName>
        <fullName evidence="2">Cell shape-determining protein MreC</fullName>
    </recommendedName>
    <alternativeName>
        <fullName evidence="4">Cell shape protein MreC</fullName>
    </alternativeName>
</protein>
<accession>A0A1L3JJ93</accession>
<keyword evidence="5" id="KW-0812">Transmembrane</keyword>
<dbReference type="InterPro" id="IPR055342">
    <property type="entry name" value="MreC_beta-barrel_core"/>
</dbReference>
<keyword evidence="5" id="KW-0472">Membrane</keyword>
<evidence type="ECO:0000259" key="6">
    <source>
        <dbReference type="Pfam" id="PF04085"/>
    </source>
</evidence>
<keyword evidence="3" id="KW-0133">Cell shape</keyword>
<evidence type="ECO:0000313" key="8">
    <source>
        <dbReference type="Proteomes" id="UP000181898"/>
    </source>
</evidence>
<dbReference type="KEGG" id="ten:LPB136_07585"/>
<dbReference type="GO" id="GO:0008360">
    <property type="term" value="P:regulation of cell shape"/>
    <property type="evidence" value="ECO:0007669"/>
    <property type="project" value="UniProtKB-KW"/>
</dbReference>
<dbReference type="GO" id="GO:0005886">
    <property type="term" value="C:plasma membrane"/>
    <property type="evidence" value="ECO:0007669"/>
    <property type="project" value="TreeGrafter"/>
</dbReference>
<proteinExistence type="inferred from homology"/>
<sequence>MQQLIYFFQKYKYFLFFLLLEFIAFALIINNNSFHKSKFVSSTNGITGGLLNTSSEISDYFNLETQNKALAEENIRLKNLLEQVHVSSDSLLETTVVDSVKYNQHFTNINAKITANQYSSSNNFLTINRGLKHGITTEMAVINGKGIIGITENVGNGHSRIQSILNRHSKINARFKNNNYFGTLEWDGKDYKIVQLKDIPRQAISKIGDTIITGGMSTIFPEGILIGTIINIPEKHTASNTLDIQLFNDMSNLNQVYVVKNLYKKELQNLSNE</sequence>
<dbReference type="STRING" id="1850252.LPB136_07585"/>
<evidence type="ECO:0000256" key="4">
    <source>
        <dbReference type="ARBA" id="ARBA00032089"/>
    </source>
</evidence>
<dbReference type="OrthoDB" id="9811827at2"/>
<evidence type="ECO:0000256" key="1">
    <source>
        <dbReference type="ARBA" id="ARBA00009369"/>
    </source>
</evidence>
<feature type="domain" description="Rod shape-determining protein MreC beta-barrel core" evidence="6">
    <location>
        <begin position="114"/>
        <end position="260"/>
    </location>
</feature>
<evidence type="ECO:0000256" key="3">
    <source>
        <dbReference type="ARBA" id="ARBA00022960"/>
    </source>
</evidence>
<comment type="similarity">
    <text evidence="1">Belongs to the MreC family.</text>
</comment>
<dbReference type="InterPro" id="IPR007221">
    <property type="entry name" value="MreC"/>
</dbReference>
<dbReference type="PANTHER" id="PTHR34138:SF1">
    <property type="entry name" value="CELL SHAPE-DETERMINING PROTEIN MREC"/>
    <property type="match status" value="1"/>
</dbReference>
<dbReference type="AlphaFoldDB" id="A0A1L3JJ93"/>
<dbReference type="Proteomes" id="UP000181898">
    <property type="component" value="Chromosome"/>
</dbReference>
<dbReference type="InterPro" id="IPR042177">
    <property type="entry name" value="Cell/Rod_1"/>
</dbReference>
<dbReference type="InterPro" id="IPR042175">
    <property type="entry name" value="Cell/Rod_MreC_2"/>
</dbReference>
<organism evidence="7 8">
    <name type="scientific">Tenacibaculum todarodis</name>
    <dbReference type="NCBI Taxonomy" id="1850252"/>
    <lineage>
        <taxon>Bacteria</taxon>
        <taxon>Pseudomonadati</taxon>
        <taxon>Bacteroidota</taxon>
        <taxon>Flavobacteriia</taxon>
        <taxon>Flavobacteriales</taxon>
        <taxon>Flavobacteriaceae</taxon>
        <taxon>Tenacibaculum</taxon>
    </lineage>
</organism>
<dbReference type="RefSeq" id="WP_072555622.1">
    <property type="nucleotide sequence ID" value="NZ_CP018155.1"/>
</dbReference>
<name>A0A1L3JJ93_9FLAO</name>
<dbReference type="NCBIfam" id="NF010532">
    <property type="entry name" value="PRK13922.9-3"/>
    <property type="match status" value="1"/>
</dbReference>
<evidence type="ECO:0000256" key="2">
    <source>
        <dbReference type="ARBA" id="ARBA00013855"/>
    </source>
</evidence>
<gene>
    <name evidence="7" type="ORF">LPB136_07585</name>
</gene>